<evidence type="ECO:0000313" key="3">
    <source>
        <dbReference type="Proteomes" id="UP000664144"/>
    </source>
</evidence>
<comment type="caution">
    <text evidence="2">The sequence shown here is derived from an EMBL/GenBank/DDBJ whole genome shotgun (WGS) entry which is preliminary data.</text>
</comment>
<reference evidence="2" key="1">
    <citation type="submission" date="2021-03" db="EMBL/GenBank/DDBJ databases">
        <authorList>
            <person name="Kim M.K."/>
        </authorList>
    </citation>
    <scope>NUCLEOTIDE SEQUENCE</scope>
    <source>
        <strain evidence="2">BT186</strain>
    </source>
</reference>
<protein>
    <submittedName>
        <fullName evidence="2">T9SS type A sorting domain-containing protein</fullName>
    </submittedName>
</protein>
<dbReference type="NCBIfam" id="TIGR04183">
    <property type="entry name" value="Por_Secre_tail"/>
    <property type="match status" value="1"/>
</dbReference>
<proteinExistence type="predicted"/>
<dbReference type="InterPro" id="IPR013783">
    <property type="entry name" value="Ig-like_fold"/>
</dbReference>
<gene>
    <name evidence="2" type="ORF">J0X19_02475</name>
</gene>
<dbReference type="Pfam" id="PF18962">
    <property type="entry name" value="Por_Secre_tail"/>
    <property type="match status" value="1"/>
</dbReference>
<sequence length="253" mass="25653">MTNAECGTLGAVNLGVSGGTGSYTYAWTGPSGFRASTEDLSSLAAGTYAVTVTDNATQCSATTTATIASIPDTTPPVLRAAGFEVTLVNGAATILADDVDYGSFDTCSGLASIRISPSTFSCANVGSNNVTFTATDNAGNTASAIVTVIVQADATCLPLSGTTAATAPQRLQVYPNPATSAATLAFIAEKSGAAQLAVYNSLGQQVALLYNGAVQAGREYRFTLQSEALAGGVYTCRVRTAGHVYTTRLLIAK</sequence>
<organism evidence="2 3">
    <name type="scientific">Hymenobacter telluris</name>
    <dbReference type="NCBI Taxonomy" id="2816474"/>
    <lineage>
        <taxon>Bacteria</taxon>
        <taxon>Pseudomonadati</taxon>
        <taxon>Bacteroidota</taxon>
        <taxon>Cytophagia</taxon>
        <taxon>Cytophagales</taxon>
        <taxon>Hymenobacteraceae</taxon>
        <taxon>Hymenobacter</taxon>
    </lineage>
</organism>
<accession>A0A939EVR8</accession>
<keyword evidence="3" id="KW-1185">Reference proteome</keyword>
<name>A0A939EVR8_9BACT</name>
<evidence type="ECO:0000313" key="2">
    <source>
        <dbReference type="EMBL" id="MBO0356798.1"/>
    </source>
</evidence>
<dbReference type="Proteomes" id="UP000664144">
    <property type="component" value="Unassembled WGS sequence"/>
</dbReference>
<evidence type="ECO:0000259" key="1">
    <source>
        <dbReference type="Pfam" id="PF18962"/>
    </source>
</evidence>
<dbReference type="AlphaFoldDB" id="A0A939EVR8"/>
<dbReference type="RefSeq" id="WP_206980567.1">
    <property type="nucleotide sequence ID" value="NZ_JAFLQZ010000002.1"/>
</dbReference>
<feature type="domain" description="Secretion system C-terminal sorting" evidence="1">
    <location>
        <begin position="173"/>
        <end position="251"/>
    </location>
</feature>
<dbReference type="EMBL" id="JAFLQZ010000002">
    <property type="protein sequence ID" value="MBO0356798.1"/>
    <property type="molecule type" value="Genomic_DNA"/>
</dbReference>
<dbReference type="Gene3D" id="2.60.40.10">
    <property type="entry name" value="Immunoglobulins"/>
    <property type="match status" value="2"/>
</dbReference>
<dbReference type="InterPro" id="IPR026444">
    <property type="entry name" value="Secre_tail"/>
</dbReference>